<gene>
    <name evidence="12" type="ORF">FQY79_08435</name>
</gene>
<dbReference type="AlphaFoldDB" id="A0A5C5U1M3"/>
<dbReference type="PROSITE" id="PS52016">
    <property type="entry name" value="TONB_DEPENDENT_REC_3"/>
    <property type="match status" value="1"/>
</dbReference>
<dbReference type="EMBL" id="VOHE01000003">
    <property type="protein sequence ID" value="TWT19927.1"/>
    <property type="molecule type" value="Genomic_DNA"/>
</dbReference>
<comment type="subcellular location">
    <subcellularLocation>
        <location evidence="1 8">Cell outer membrane</location>
        <topology evidence="1 8">Multi-pass membrane protein</topology>
    </subcellularLocation>
</comment>
<evidence type="ECO:0000313" key="12">
    <source>
        <dbReference type="EMBL" id="TWT19927.1"/>
    </source>
</evidence>
<evidence type="ECO:0000256" key="1">
    <source>
        <dbReference type="ARBA" id="ARBA00004571"/>
    </source>
</evidence>
<keyword evidence="3 8" id="KW-1134">Transmembrane beta strand</keyword>
<proteinExistence type="inferred from homology"/>
<dbReference type="InterPro" id="IPR012910">
    <property type="entry name" value="Plug_dom"/>
</dbReference>
<evidence type="ECO:0000256" key="9">
    <source>
        <dbReference type="RuleBase" id="RU003357"/>
    </source>
</evidence>
<dbReference type="Gene3D" id="2.170.130.10">
    <property type="entry name" value="TonB-dependent receptor, plug domain"/>
    <property type="match status" value="1"/>
</dbReference>
<evidence type="ECO:0000256" key="5">
    <source>
        <dbReference type="ARBA" id="ARBA00023077"/>
    </source>
</evidence>
<accession>A0A5C5U1M3</accession>
<dbReference type="PANTHER" id="PTHR47234:SF2">
    <property type="entry name" value="TONB-DEPENDENT RECEPTOR"/>
    <property type="match status" value="1"/>
</dbReference>
<feature type="domain" description="TonB-dependent receptor plug" evidence="11">
    <location>
        <begin position="36"/>
        <end position="147"/>
    </location>
</feature>
<comment type="similarity">
    <text evidence="8 9">Belongs to the TonB-dependent receptor family.</text>
</comment>
<evidence type="ECO:0000259" key="10">
    <source>
        <dbReference type="Pfam" id="PF00593"/>
    </source>
</evidence>
<evidence type="ECO:0000256" key="4">
    <source>
        <dbReference type="ARBA" id="ARBA00022692"/>
    </source>
</evidence>
<dbReference type="InterPro" id="IPR036942">
    <property type="entry name" value="Beta-barrel_TonB_sf"/>
</dbReference>
<dbReference type="OrthoDB" id="6276154at2"/>
<dbReference type="Gene3D" id="2.40.170.20">
    <property type="entry name" value="TonB-dependent receptor, beta-barrel domain"/>
    <property type="match status" value="1"/>
</dbReference>
<dbReference type="InterPro" id="IPR000531">
    <property type="entry name" value="Beta-barrel_TonB"/>
</dbReference>
<evidence type="ECO:0000313" key="13">
    <source>
        <dbReference type="Proteomes" id="UP000315949"/>
    </source>
</evidence>
<keyword evidence="7 8" id="KW-0998">Cell outer membrane</keyword>
<keyword evidence="13" id="KW-1185">Reference proteome</keyword>
<protein>
    <submittedName>
        <fullName evidence="12">TonB-dependent receptor</fullName>
    </submittedName>
</protein>
<keyword evidence="2 8" id="KW-0813">Transport</keyword>
<comment type="caution">
    <text evidence="12">The sequence shown here is derived from an EMBL/GenBank/DDBJ whole genome shotgun (WGS) entry which is preliminary data.</text>
</comment>
<dbReference type="PANTHER" id="PTHR47234">
    <property type="match status" value="1"/>
</dbReference>
<evidence type="ECO:0000259" key="11">
    <source>
        <dbReference type="Pfam" id="PF07715"/>
    </source>
</evidence>
<keyword evidence="5 9" id="KW-0798">TonB box</keyword>
<keyword evidence="4 8" id="KW-0812">Transmembrane</keyword>
<reference evidence="12 13" key="1">
    <citation type="submission" date="2019-07" db="EMBL/GenBank/DDBJ databases">
        <title>Luteimonas sp. YD-1 nov., isolated from acidic soil.</title>
        <authorList>
            <person name="Zhou J."/>
        </authorList>
    </citation>
    <scope>NUCLEOTIDE SEQUENCE [LARGE SCALE GENOMIC DNA]</scope>
    <source>
        <strain evidence="12 13">YD-1</strain>
    </source>
</reference>
<organism evidence="12 13">
    <name type="scientific">Luteimonas wenzhouensis</name>
    <dbReference type="NCBI Taxonomy" id="2599615"/>
    <lineage>
        <taxon>Bacteria</taxon>
        <taxon>Pseudomonadati</taxon>
        <taxon>Pseudomonadota</taxon>
        <taxon>Gammaproteobacteria</taxon>
        <taxon>Lysobacterales</taxon>
        <taxon>Lysobacteraceae</taxon>
        <taxon>Luteimonas</taxon>
    </lineage>
</organism>
<evidence type="ECO:0000256" key="7">
    <source>
        <dbReference type="ARBA" id="ARBA00023237"/>
    </source>
</evidence>
<dbReference type="SUPFAM" id="SSF56935">
    <property type="entry name" value="Porins"/>
    <property type="match status" value="1"/>
</dbReference>
<evidence type="ECO:0000256" key="3">
    <source>
        <dbReference type="ARBA" id="ARBA00022452"/>
    </source>
</evidence>
<keyword evidence="12" id="KW-0675">Receptor</keyword>
<name>A0A5C5U1M3_9GAMM</name>
<evidence type="ECO:0000256" key="2">
    <source>
        <dbReference type="ARBA" id="ARBA00022448"/>
    </source>
</evidence>
<dbReference type="InterPro" id="IPR039426">
    <property type="entry name" value="TonB-dep_rcpt-like"/>
</dbReference>
<dbReference type="Pfam" id="PF07715">
    <property type="entry name" value="Plug"/>
    <property type="match status" value="1"/>
</dbReference>
<dbReference type="Pfam" id="PF00593">
    <property type="entry name" value="TonB_dep_Rec_b-barrel"/>
    <property type="match status" value="1"/>
</dbReference>
<keyword evidence="6 8" id="KW-0472">Membrane</keyword>
<feature type="domain" description="TonB-dependent receptor-like beta-barrel" evidence="10">
    <location>
        <begin position="414"/>
        <end position="908"/>
    </location>
</feature>
<evidence type="ECO:0000256" key="6">
    <source>
        <dbReference type="ARBA" id="ARBA00023136"/>
    </source>
</evidence>
<dbReference type="GO" id="GO:0009279">
    <property type="term" value="C:cell outer membrane"/>
    <property type="evidence" value="ECO:0007669"/>
    <property type="project" value="UniProtKB-SubCell"/>
</dbReference>
<dbReference type="Proteomes" id="UP000315949">
    <property type="component" value="Unassembled WGS sequence"/>
</dbReference>
<evidence type="ECO:0000256" key="8">
    <source>
        <dbReference type="PROSITE-ProRule" id="PRU01360"/>
    </source>
</evidence>
<sequence>MAQDVQSTGDESVEARTLDNVVVTGSRIRRQEGVEGPTPLTVLDAEQIRASGHTEIADVVNQLPSLAYTQTDQTSNLAGNPGINALDLRGMGTQRTLVLVDGRRQVPSIPGTSAVDLSVLPSSLIERVEIITGGASALYGADAVSGVANFILKKDFDGLDASIRYGNSSRGDMASYSGDVLFGTNFADYRGNFTVFGFVEKQSDTVSGQDRPWTAGGYPFYTRANPDQRYGISDGNHNIYNSPDAQVILGGVHYAVGADGSLRAPNLGPGGYVNASPPNMADPAAALNALVTDGGEYGGRYDSWYLMVPSDRMAARASLDFEFSPALRLFASIGYSGTDSQSAARALSAYGTEMVPADSPFITAEMIAANGGPIAGGVNFARHFDLEAGTAHSEYRRRLLQGVVGLQGDFEFLSRPWNYSGYYSHGRTRQRVRAVDSIAHDRYLLGLDSTTDASGSPVCRSTLSDPGNGCVPINPFRRLGAQELAYLQYTSDWSSTTMTQQVLSAYASGGVFDMPGGEAKVVVGGEYRKERNDIGAIPQYDPGSPLYDPSIGAVQLPLVGDYSVKEAFGELYLPLLSDLPFASRLALDVAGRVSDYSTAGRTNTSKFGLEWAPIDDLTFRGTYGKAVRAPNIGEMFTARSVGGLWINDPCNSWNLEYRSDRTEYTAANCAVLAPSDVDTFWLWRDIISTGNLDLEPETAKTLTAGFVLTPRFLRSLTVTADYYRIDLRGAIDSFPAQTIINKCVDAPTLDNIFCPLVTRDADGNLFEIVTQKLNLAQYVTRGIDIGVHYRHDLTGRWGDKAGSVSFDTNYGRLLNRDYTLDPDAPDEVIQFAGTFGSPQWKGVSRLSWSNDRGGATWTLRHFSKMRNSSQITEEDYEKVWSGTMFYSNVSGWFRIGRGVDVFAGLNNVFDRAPPRIPGAEAGGANFELSYQAGVYDVIGRTYHAGVRISM</sequence>
<dbReference type="InterPro" id="IPR037066">
    <property type="entry name" value="Plug_dom_sf"/>
</dbReference>